<dbReference type="Proteomes" id="UP001649230">
    <property type="component" value="Chromosome"/>
</dbReference>
<dbReference type="SUPFAM" id="SSF52266">
    <property type="entry name" value="SGNH hydrolase"/>
    <property type="match status" value="1"/>
</dbReference>
<dbReference type="InterPro" id="IPR013830">
    <property type="entry name" value="SGNH_hydro"/>
</dbReference>
<evidence type="ECO:0000313" key="2">
    <source>
        <dbReference type="EMBL" id="UJF31518.1"/>
    </source>
</evidence>
<accession>A0ABY3SC00</accession>
<dbReference type="InterPro" id="IPR051532">
    <property type="entry name" value="Ester_Hydrolysis_Enzymes"/>
</dbReference>
<name>A0ABY3SC00_9BACL</name>
<protein>
    <submittedName>
        <fullName evidence="2">SGNH/GDSL hydrolase family protein</fullName>
    </submittedName>
</protein>
<dbReference type="Pfam" id="PF13472">
    <property type="entry name" value="Lipase_GDSL_2"/>
    <property type="match status" value="1"/>
</dbReference>
<dbReference type="GO" id="GO:0016787">
    <property type="term" value="F:hydrolase activity"/>
    <property type="evidence" value="ECO:0007669"/>
    <property type="project" value="UniProtKB-KW"/>
</dbReference>
<dbReference type="RefSeq" id="WP_235117864.1">
    <property type="nucleotide sequence ID" value="NZ_CP090978.1"/>
</dbReference>
<dbReference type="EMBL" id="CP090978">
    <property type="protein sequence ID" value="UJF31518.1"/>
    <property type="molecule type" value="Genomic_DNA"/>
</dbReference>
<reference evidence="2 3" key="1">
    <citation type="journal article" date="2024" name="Int. J. Syst. Evol. Microbiol.">
        <title>Paenibacillus hexagrammi sp. nov., a novel bacterium isolated from the gut content of Hexagrammos agrammus.</title>
        <authorList>
            <person name="Jung H.K."/>
            <person name="Kim D.G."/>
            <person name="Zin H."/>
            <person name="Park J."/>
            <person name="Jung H."/>
            <person name="Kim Y.O."/>
            <person name="Kong H.J."/>
            <person name="Kim J.W."/>
            <person name="Kim Y.S."/>
        </authorList>
    </citation>
    <scope>NUCLEOTIDE SEQUENCE [LARGE SCALE GENOMIC DNA]</scope>
    <source>
        <strain evidence="2 3">YPD9-1</strain>
    </source>
</reference>
<proteinExistence type="predicted"/>
<feature type="domain" description="SGNH hydrolase-type esterase" evidence="1">
    <location>
        <begin position="12"/>
        <end position="201"/>
    </location>
</feature>
<dbReference type="PANTHER" id="PTHR30383">
    <property type="entry name" value="THIOESTERASE 1/PROTEASE 1/LYSOPHOSPHOLIPASE L1"/>
    <property type="match status" value="1"/>
</dbReference>
<dbReference type="CDD" id="cd01834">
    <property type="entry name" value="SGNH_hydrolase_like_2"/>
    <property type="match status" value="1"/>
</dbReference>
<keyword evidence="2" id="KW-0378">Hydrolase</keyword>
<dbReference type="Gene3D" id="3.40.50.1110">
    <property type="entry name" value="SGNH hydrolase"/>
    <property type="match status" value="1"/>
</dbReference>
<evidence type="ECO:0000313" key="3">
    <source>
        <dbReference type="Proteomes" id="UP001649230"/>
    </source>
</evidence>
<keyword evidence="3" id="KW-1185">Reference proteome</keyword>
<gene>
    <name evidence="2" type="ORF">L0M14_17060</name>
</gene>
<dbReference type="PANTHER" id="PTHR30383:SF5">
    <property type="entry name" value="SGNH HYDROLASE-TYPE ESTERASE DOMAIN-CONTAINING PROTEIN"/>
    <property type="match status" value="1"/>
</dbReference>
<evidence type="ECO:0000259" key="1">
    <source>
        <dbReference type="Pfam" id="PF13472"/>
    </source>
</evidence>
<dbReference type="InterPro" id="IPR036514">
    <property type="entry name" value="SGNH_hydro_sf"/>
</dbReference>
<sequence length="216" mass="24266">MKLERGDKLVMIGDSVTDCERARPVGQGLFGALGKGYVSLVDGQLNALYPELGLKVINVGTSGNTVLDLKKRWQTDVVDLKPDWVSVMIGINDVWRQFDSPHQPELMVDLETYESTLRELVQATKPQVKGMVLMTPFYIEPNPQDAMRSRMDQYGEVVKRIAHETGSVMVDTQAAFEPVLKSYYAAYLAWDRVHPNHVGHTVLANAFLRGIGFQWN</sequence>
<organism evidence="2 3">
    <name type="scientific">Paenibacillus hexagrammi</name>
    <dbReference type="NCBI Taxonomy" id="2908839"/>
    <lineage>
        <taxon>Bacteria</taxon>
        <taxon>Bacillati</taxon>
        <taxon>Bacillota</taxon>
        <taxon>Bacilli</taxon>
        <taxon>Bacillales</taxon>
        <taxon>Paenibacillaceae</taxon>
        <taxon>Paenibacillus</taxon>
    </lineage>
</organism>